<feature type="binding site" evidence="8">
    <location>
        <position position="112"/>
    </location>
    <ligand>
        <name>substrate</name>
    </ligand>
</feature>
<dbReference type="InterPro" id="IPR006151">
    <property type="entry name" value="Shikm_DH/Glu-tRNA_Rdtase"/>
</dbReference>
<dbReference type="InterPro" id="IPR015896">
    <property type="entry name" value="4pyrrol_synth_GluRdtase_dimer"/>
</dbReference>
<dbReference type="GO" id="GO:0008883">
    <property type="term" value="F:glutamyl-tRNA reductase activity"/>
    <property type="evidence" value="ECO:0007669"/>
    <property type="project" value="UniProtKB-EC"/>
</dbReference>
<feature type="domain" description="Glutamyl-tRNA reductase N-terminal" evidence="12">
    <location>
        <begin position="6"/>
        <end position="148"/>
    </location>
</feature>
<dbReference type="Pfam" id="PF05201">
    <property type="entry name" value="GlutR_N"/>
    <property type="match status" value="1"/>
</dbReference>
<dbReference type="Gene3D" id="3.40.50.720">
    <property type="entry name" value="NAD(P)-binding Rossmann-like Domain"/>
    <property type="match status" value="1"/>
</dbReference>
<comment type="catalytic activity">
    <reaction evidence="7 8 9">
        <text>(S)-4-amino-5-oxopentanoate + tRNA(Glu) + NADP(+) = L-glutamyl-tRNA(Glu) + NADPH + H(+)</text>
        <dbReference type="Rhea" id="RHEA:12344"/>
        <dbReference type="Rhea" id="RHEA-COMP:9663"/>
        <dbReference type="Rhea" id="RHEA-COMP:9680"/>
        <dbReference type="ChEBI" id="CHEBI:15378"/>
        <dbReference type="ChEBI" id="CHEBI:57501"/>
        <dbReference type="ChEBI" id="CHEBI:57783"/>
        <dbReference type="ChEBI" id="CHEBI:58349"/>
        <dbReference type="ChEBI" id="CHEBI:78442"/>
        <dbReference type="ChEBI" id="CHEBI:78520"/>
        <dbReference type="EC" id="1.2.1.70"/>
    </reaction>
</comment>
<dbReference type="EC" id="1.2.1.70" evidence="3 8"/>
<evidence type="ECO:0000259" key="12">
    <source>
        <dbReference type="Pfam" id="PF05201"/>
    </source>
</evidence>
<feature type="binding site" evidence="8">
    <location>
        <begin position="106"/>
        <end position="108"/>
    </location>
    <ligand>
        <name>substrate</name>
    </ligand>
</feature>
<keyword evidence="5 8" id="KW-0560">Oxidoreductase</keyword>
<dbReference type="SUPFAM" id="SSF69742">
    <property type="entry name" value="Glutamyl tRNA-reductase catalytic, N-terminal domain"/>
    <property type="match status" value="1"/>
</dbReference>
<feature type="binding site" evidence="8">
    <location>
        <position position="101"/>
    </location>
    <ligand>
        <name>substrate</name>
    </ligand>
</feature>
<name>A0ABY9YG67_9GAMM</name>
<feature type="domain" description="Tetrapyrrole biosynthesis glutamyl-tRNA reductase dimerisation" evidence="10">
    <location>
        <begin position="312"/>
        <end position="407"/>
    </location>
</feature>
<accession>A0ABY9YG67</accession>
<dbReference type="SUPFAM" id="SSF51735">
    <property type="entry name" value="NAD(P)-binding Rossmann-fold domains"/>
    <property type="match status" value="1"/>
</dbReference>
<dbReference type="InterPro" id="IPR036453">
    <property type="entry name" value="GluRdtase_dimer_dom_sf"/>
</dbReference>
<comment type="domain">
    <text evidence="8">Possesses an unusual extended V-shaped dimeric structure with each monomer consisting of three distinct domains arranged along a curved 'spinal' alpha-helix. The N-terminal catalytic domain specifically recognizes the glutamate moiety of the substrate. The second domain is the NADPH-binding domain, and the third C-terminal domain is responsible for dimerization.</text>
</comment>
<dbReference type="CDD" id="cd05213">
    <property type="entry name" value="NAD_bind_Glutamyl_tRNA_reduct"/>
    <property type="match status" value="1"/>
</dbReference>
<sequence>MTLWVLGLNHQTAPVELRERASFGGDALPQALASLRDTPQVAEAVLLSTCNRTELYAVADSAEALAHWLERHAGQLHGYLYQHADADAVRHLFRVATGLDSMVLGEPQILGQVKDAWATARDHGLLGQRLDRLFQQTFSVAKRARTDTRVGANPISVASTAVRLAQNSFARLEDSTVLLVGAGETIELAARHLSEGRVRRLLIANRTLAHAQELATRHGGVALPLSELDRHLGEADVVFSATAAREPVIGTAQVAAALRARRHKPMLLFDLAVPRDIESGVGELKDAFLYTVDDLERAVEDNRRSRREAAAEAEAIIELQVSRFVETQQASAHQAPLRQLRAYGEATRVEMLDKARQQLAHGKSPEEVLELLAHGLTNRLLHPPTAALRAAALSGDTELTRAAERLFPAKPGYHHAVERTDDADPAP</sequence>
<dbReference type="HAMAP" id="MF_00087">
    <property type="entry name" value="Glu_tRNA_reductase"/>
    <property type="match status" value="1"/>
</dbReference>
<comment type="subunit">
    <text evidence="8">Homodimer.</text>
</comment>
<dbReference type="InterPro" id="IPR018214">
    <property type="entry name" value="GluRdtase_CS"/>
</dbReference>
<dbReference type="InterPro" id="IPR000343">
    <property type="entry name" value="4pyrrol_synth_GluRdtase"/>
</dbReference>
<feature type="site" description="Important for activity" evidence="8">
    <location>
        <position position="91"/>
    </location>
</feature>
<keyword evidence="4 8" id="KW-0521">NADP</keyword>
<evidence type="ECO:0000259" key="11">
    <source>
        <dbReference type="Pfam" id="PF01488"/>
    </source>
</evidence>
<gene>
    <name evidence="8 13" type="primary">hemA</name>
    <name evidence="13" type="ORF">PDM28_03845</name>
</gene>
<feature type="binding site" evidence="8">
    <location>
        <begin position="181"/>
        <end position="186"/>
    </location>
    <ligand>
        <name>NADP(+)</name>
        <dbReference type="ChEBI" id="CHEBI:58349"/>
    </ligand>
</feature>
<comment type="function">
    <text evidence="8">Catalyzes the NADPH-dependent reduction of glutamyl-tRNA(Glu) to glutamate 1-semialdehyde (GSA).</text>
</comment>
<evidence type="ECO:0000256" key="3">
    <source>
        <dbReference type="ARBA" id="ARBA00012970"/>
    </source>
</evidence>
<dbReference type="InterPro" id="IPR036291">
    <property type="entry name" value="NAD(P)-bd_dom_sf"/>
</dbReference>
<dbReference type="InterPro" id="IPR036343">
    <property type="entry name" value="GluRdtase_N_sf"/>
</dbReference>
<evidence type="ECO:0000259" key="10">
    <source>
        <dbReference type="Pfam" id="PF00745"/>
    </source>
</evidence>
<reference evidence="13 14" key="1">
    <citation type="submission" date="2022-12" db="EMBL/GenBank/DDBJ databases">
        <title>Two new species, Stenotrophomonas aracearum and Stenotrophomonas oahuensis, isolated from Anthurium (Araceae family) in Hawaii.</title>
        <authorList>
            <person name="Chunag S.C."/>
            <person name="Dobhal S."/>
            <person name="Alvarez A."/>
            <person name="Arif M."/>
        </authorList>
    </citation>
    <scope>NUCLEOTIDE SEQUENCE [LARGE SCALE GENOMIC DNA]</scope>
    <source>
        <strain evidence="13 14">A5588</strain>
    </source>
</reference>
<dbReference type="NCBIfam" id="TIGR01035">
    <property type="entry name" value="hemA"/>
    <property type="match status" value="1"/>
</dbReference>
<dbReference type="EMBL" id="CP115543">
    <property type="protein sequence ID" value="WNH49475.1"/>
    <property type="molecule type" value="Genomic_DNA"/>
</dbReference>
<protein>
    <recommendedName>
        <fullName evidence="3 8">Glutamyl-tRNA reductase</fullName>
        <shortName evidence="8">GluTR</shortName>
        <ecNumber evidence="3 8">1.2.1.70</ecNumber>
    </recommendedName>
</protein>
<evidence type="ECO:0000256" key="8">
    <source>
        <dbReference type="HAMAP-Rule" id="MF_00087"/>
    </source>
</evidence>
<keyword evidence="14" id="KW-1185">Reference proteome</keyword>
<dbReference type="Pfam" id="PF00745">
    <property type="entry name" value="GlutR_dimer"/>
    <property type="match status" value="1"/>
</dbReference>
<comment type="similarity">
    <text evidence="2 8 9">Belongs to the glutamyl-tRNA reductase family.</text>
</comment>
<evidence type="ECO:0000256" key="9">
    <source>
        <dbReference type="RuleBase" id="RU000584"/>
    </source>
</evidence>
<dbReference type="Gene3D" id="3.30.460.30">
    <property type="entry name" value="Glutamyl-tRNA reductase, N-terminal domain"/>
    <property type="match status" value="1"/>
</dbReference>
<evidence type="ECO:0000256" key="5">
    <source>
        <dbReference type="ARBA" id="ARBA00023002"/>
    </source>
</evidence>
<evidence type="ECO:0000256" key="7">
    <source>
        <dbReference type="ARBA" id="ARBA00047464"/>
    </source>
</evidence>
<dbReference type="PANTHER" id="PTHR43013">
    <property type="entry name" value="GLUTAMYL-TRNA REDUCTASE"/>
    <property type="match status" value="1"/>
</dbReference>
<dbReference type="Pfam" id="PF01488">
    <property type="entry name" value="Shikimate_DH"/>
    <property type="match status" value="1"/>
</dbReference>
<evidence type="ECO:0000256" key="2">
    <source>
        <dbReference type="ARBA" id="ARBA00005916"/>
    </source>
</evidence>
<dbReference type="Proteomes" id="UP001305421">
    <property type="component" value="Chromosome"/>
</dbReference>
<evidence type="ECO:0000313" key="14">
    <source>
        <dbReference type="Proteomes" id="UP001305421"/>
    </source>
</evidence>
<evidence type="ECO:0000313" key="13">
    <source>
        <dbReference type="EMBL" id="WNH49475.1"/>
    </source>
</evidence>
<comment type="miscellaneous">
    <text evidence="8">During catalysis, the active site Cys acts as a nucleophile attacking the alpha-carbonyl group of tRNA-bound glutamate with the formation of a thioester intermediate between enzyme and glutamate, and the concomitant release of tRNA(Glu). The thioester intermediate is finally reduced by direct hydride transfer from NADPH, to form the product GSA.</text>
</comment>
<dbReference type="PANTHER" id="PTHR43013:SF1">
    <property type="entry name" value="GLUTAMYL-TRNA REDUCTASE"/>
    <property type="match status" value="1"/>
</dbReference>
<feature type="binding site" evidence="8">
    <location>
        <begin position="49"/>
        <end position="52"/>
    </location>
    <ligand>
        <name>substrate</name>
    </ligand>
</feature>
<dbReference type="PROSITE" id="PS00747">
    <property type="entry name" value="GLUTR"/>
    <property type="match status" value="1"/>
</dbReference>
<dbReference type="RefSeq" id="WP_102946466.1">
    <property type="nucleotide sequence ID" value="NZ_CP115543.1"/>
</dbReference>
<dbReference type="PIRSF" id="PIRSF000445">
    <property type="entry name" value="4pyrrol_synth_GluRdtase"/>
    <property type="match status" value="1"/>
</dbReference>
<proteinExistence type="inferred from homology"/>
<feature type="domain" description="Quinate/shikimate 5-dehydrogenase/glutamyl-tRNA reductase" evidence="11">
    <location>
        <begin position="164"/>
        <end position="297"/>
    </location>
</feature>
<evidence type="ECO:0000256" key="6">
    <source>
        <dbReference type="ARBA" id="ARBA00023244"/>
    </source>
</evidence>
<keyword evidence="6 8" id="KW-0627">Porphyrin biosynthesis</keyword>
<comment type="pathway">
    <text evidence="1 8 9">Porphyrin-containing compound metabolism; protoporphyrin-IX biosynthesis; 5-aminolevulinate from L-glutamyl-tRNA(Glu): step 1/2.</text>
</comment>
<organism evidence="13 14">
    <name type="scientific">Stenotrophomonas aracearum</name>
    <dbReference type="NCBI Taxonomy" id="3003272"/>
    <lineage>
        <taxon>Bacteria</taxon>
        <taxon>Pseudomonadati</taxon>
        <taxon>Pseudomonadota</taxon>
        <taxon>Gammaproteobacteria</taxon>
        <taxon>Lysobacterales</taxon>
        <taxon>Lysobacteraceae</taxon>
        <taxon>Stenotrophomonas</taxon>
    </lineage>
</organism>
<evidence type="ECO:0000256" key="1">
    <source>
        <dbReference type="ARBA" id="ARBA00005059"/>
    </source>
</evidence>
<dbReference type="InterPro" id="IPR015895">
    <property type="entry name" value="4pyrrol_synth_GluRdtase_N"/>
</dbReference>
<dbReference type="SUPFAM" id="SSF69075">
    <property type="entry name" value="Glutamyl tRNA-reductase dimerization domain"/>
    <property type="match status" value="1"/>
</dbReference>
<evidence type="ECO:0000256" key="4">
    <source>
        <dbReference type="ARBA" id="ARBA00022857"/>
    </source>
</evidence>
<feature type="active site" description="Nucleophile" evidence="8">
    <location>
        <position position="50"/>
    </location>
</feature>